<comment type="caution">
    <text evidence="2">The sequence shown here is derived from an EMBL/GenBank/DDBJ whole genome shotgun (WGS) entry which is preliminary data.</text>
</comment>
<dbReference type="PATRIC" id="fig|1618431.3.peg.1043"/>
<accession>A0A0G0QNA4</accession>
<dbReference type="AlphaFoldDB" id="A0A0G0QNA4"/>
<protein>
    <submittedName>
        <fullName evidence="2">Uncharacterized protein</fullName>
    </submittedName>
</protein>
<organism evidence="2 3">
    <name type="scientific">Candidatus Daviesbacteria bacterium GW2011_GWC2_40_12</name>
    <dbReference type="NCBI Taxonomy" id="1618431"/>
    <lineage>
        <taxon>Bacteria</taxon>
        <taxon>Candidatus Daviesiibacteriota</taxon>
    </lineage>
</organism>
<feature type="transmembrane region" description="Helical" evidence="1">
    <location>
        <begin position="21"/>
        <end position="40"/>
    </location>
</feature>
<sequence length="395" mass="41614">MSLMNIVNKFKALSNQKGFAHILLLGVIVAGLAVAVYVVGIETKIFPKAAEFKQSVSGPVPVCQKGLNTFSLEQPCPGSDLYKQASYTCFGGKSGVVGNSTCQTPAKLQMLAKQACKGQSNCPLPTSTPVNLGSCTIRDAYTTLPVYSAPSLGNGYAQISLGQVKDLADAKARCTDAIFNALMTNYCSVNNRPAQWGVAFHTNPNSLTGTSSTCAASGCNNHVCPTSSPTPTSTPTPIPTLTGTGQGTFDFTVGTYSLPINGTVTVDQQNKMITLSCKQGVAGCAFSAVYRARNRTTSNLYHLAMWVANPSGISNLLRFNGFDGIMTNGRSELDRMVEPGQEAINTAIRVEAQQNLGTALAYMYSDGKICISPANPQSCTYNGGSSFTIKVVVSP</sequence>
<keyword evidence="1" id="KW-0472">Membrane</keyword>
<dbReference type="Proteomes" id="UP000034881">
    <property type="component" value="Unassembled WGS sequence"/>
</dbReference>
<evidence type="ECO:0000313" key="2">
    <source>
        <dbReference type="EMBL" id="KKR41598.1"/>
    </source>
</evidence>
<reference evidence="2 3" key="1">
    <citation type="journal article" date="2015" name="Nature">
        <title>rRNA introns, odd ribosomes, and small enigmatic genomes across a large radiation of phyla.</title>
        <authorList>
            <person name="Brown C.T."/>
            <person name="Hug L.A."/>
            <person name="Thomas B.C."/>
            <person name="Sharon I."/>
            <person name="Castelle C.J."/>
            <person name="Singh A."/>
            <person name="Wilkins M.J."/>
            <person name="Williams K.H."/>
            <person name="Banfield J.F."/>
        </authorList>
    </citation>
    <scope>NUCLEOTIDE SEQUENCE [LARGE SCALE GENOMIC DNA]</scope>
</reference>
<proteinExistence type="predicted"/>
<dbReference type="EMBL" id="LBYB01000009">
    <property type="protein sequence ID" value="KKR41598.1"/>
    <property type="molecule type" value="Genomic_DNA"/>
</dbReference>
<name>A0A0G0QNA4_9BACT</name>
<evidence type="ECO:0000313" key="3">
    <source>
        <dbReference type="Proteomes" id="UP000034881"/>
    </source>
</evidence>
<gene>
    <name evidence="2" type="ORF">UT77_C0009G0056</name>
</gene>
<keyword evidence="1" id="KW-1133">Transmembrane helix</keyword>
<evidence type="ECO:0000256" key="1">
    <source>
        <dbReference type="SAM" id="Phobius"/>
    </source>
</evidence>
<keyword evidence="1" id="KW-0812">Transmembrane</keyword>